<feature type="compositionally biased region" description="Low complexity" evidence="2">
    <location>
        <begin position="422"/>
        <end position="439"/>
    </location>
</feature>
<dbReference type="AlphaFoldDB" id="A0A168LD42"/>
<dbReference type="InterPro" id="IPR050194">
    <property type="entry name" value="Glycosyltransferase_grp1"/>
</dbReference>
<dbReference type="Pfam" id="PF00534">
    <property type="entry name" value="Glycos_transf_1"/>
    <property type="match status" value="1"/>
</dbReference>
<dbReference type="Proteomes" id="UP000077051">
    <property type="component" value="Unassembled WGS sequence"/>
</dbReference>
<dbReference type="InterPro" id="IPR028098">
    <property type="entry name" value="Glyco_trans_4-like_N"/>
</dbReference>
<dbReference type="GO" id="GO:0016757">
    <property type="term" value="F:glycosyltransferase activity"/>
    <property type="evidence" value="ECO:0007669"/>
    <property type="project" value="UniProtKB-KW"/>
</dbReference>
<feature type="domain" description="Glycosyl transferase family 1" evidence="3">
    <location>
        <begin position="199"/>
        <end position="344"/>
    </location>
</feature>
<protein>
    <submittedName>
        <fullName evidence="5">Glycosyltransferase family 4 protein</fullName>
    </submittedName>
</protein>
<proteinExistence type="predicted"/>
<evidence type="ECO:0000259" key="4">
    <source>
        <dbReference type="Pfam" id="PF13439"/>
    </source>
</evidence>
<gene>
    <name evidence="5" type="ORF">MUCCIDRAFT_141797</name>
</gene>
<dbReference type="OrthoDB" id="443318at2759"/>
<sequence>MRIAIITENFLPKVDGVTRTLARLLEHLSKTGHQVILLGPETNMTTYAGADLVGTYGIPFFLYPELKFNFWRPKFTQKLVEFQPDVIHLVDPVFLGAFGLAVVRYYLPNVPIVSSYHTNLAVYCDHFGYGFMTSIMWRWNRYCHSFSRFTACPSPSTKAILHDHGFDKVRLWPRGVDISLFSPLQRSESLRAQWMGVSELKSENKNVILYVGRVSYEKNINLVIEAYKEMDHEKCHLVLVGHGPAFHEIQSYCAAKRIPVTFTGYLQGKDLSQAYASADIFAFPSTTETFGQVVLEAMSSGLPVVGLDAEGVRDLVDDKRTGLLLNTSDLSAKDQQRKYRGLLELLVNQPRLLGQLRREAVKKAKTYTWYEAMECMVNVYQDAAGCSEEELPKSLQLYLKDDSDGSRIQEQDLTRPIPTEPSSSNAAAAAAAADGSYTDDSGDSGVEEDYALCEEKASLLSSHIKPSMYINGKEEQSQRGTSIYWTNR</sequence>
<feature type="domain" description="Glycosyltransferase subfamily 4-like N-terminal" evidence="4">
    <location>
        <begin position="14"/>
        <end position="179"/>
    </location>
</feature>
<dbReference type="PANTHER" id="PTHR45947:SF3">
    <property type="entry name" value="SULFOQUINOVOSYL TRANSFERASE SQD2"/>
    <property type="match status" value="1"/>
</dbReference>
<dbReference type="CDD" id="cd03814">
    <property type="entry name" value="GT4-like"/>
    <property type="match status" value="1"/>
</dbReference>
<dbReference type="SUPFAM" id="SSF53756">
    <property type="entry name" value="UDP-Glycosyltransferase/glycogen phosphorylase"/>
    <property type="match status" value="1"/>
</dbReference>
<name>A0A168LD42_MUCCL</name>
<evidence type="ECO:0000259" key="3">
    <source>
        <dbReference type="Pfam" id="PF00534"/>
    </source>
</evidence>
<evidence type="ECO:0000256" key="1">
    <source>
        <dbReference type="ARBA" id="ARBA00022676"/>
    </source>
</evidence>
<dbReference type="Gene3D" id="3.40.50.2000">
    <property type="entry name" value="Glycogen Phosphorylase B"/>
    <property type="match status" value="2"/>
</dbReference>
<evidence type="ECO:0000313" key="5">
    <source>
        <dbReference type="EMBL" id="OAD03387.1"/>
    </source>
</evidence>
<dbReference type="InterPro" id="IPR001296">
    <property type="entry name" value="Glyco_trans_1"/>
</dbReference>
<dbReference type="Pfam" id="PF13439">
    <property type="entry name" value="Glyco_transf_4"/>
    <property type="match status" value="1"/>
</dbReference>
<organism evidence="5 6">
    <name type="scientific">Mucor lusitanicus CBS 277.49</name>
    <dbReference type="NCBI Taxonomy" id="747725"/>
    <lineage>
        <taxon>Eukaryota</taxon>
        <taxon>Fungi</taxon>
        <taxon>Fungi incertae sedis</taxon>
        <taxon>Mucoromycota</taxon>
        <taxon>Mucoromycotina</taxon>
        <taxon>Mucoromycetes</taxon>
        <taxon>Mucorales</taxon>
        <taxon>Mucorineae</taxon>
        <taxon>Mucoraceae</taxon>
        <taxon>Mucor</taxon>
    </lineage>
</organism>
<dbReference type="PANTHER" id="PTHR45947">
    <property type="entry name" value="SULFOQUINOVOSYL TRANSFERASE SQD2"/>
    <property type="match status" value="1"/>
</dbReference>
<comment type="caution">
    <text evidence="5">The sequence shown here is derived from an EMBL/GenBank/DDBJ whole genome shotgun (WGS) entry which is preliminary data.</text>
</comment>
<reference evidence="5 6" key="1">
    <citation type="submission" date="2015-06" db="EMBL/GenBank/DDBJ databases">
        <title>Expansion of signal transduction pathways in fungi by whole-genome duplication.</title>
        <authorList>
            <consortium name="DOE Joint Genome Institute"/>
            <person name="Corrochano L.M."/>
            <person name="Kuo A."/>
            <person name="Marcet-Houben M."/>
            <person name="Polaino S."/>
            <person name="Salamov A."/>
            <person name="Villalobos J.M."/>
            <person name="Alvarez M.I."/>
            <person name="Avalos J."/>
            <person name="Benito E.P."/>
            <person name="Benoit I."/>
            <person name="Burger G."/>
            <person name="Camino L.P."/>
            <person name="Canovas D."/>
            <person name="Cerda-Olmedo E."/>
            <person name="Cheng J.-F."/>
            <person name="Dominguez A."/>
            <person name="Elias M."/>
            <person name="Eslava A.P."/>
            <person name="Glaser F."/>
            <person name="Grimwood J."/>
            <person name="Gutierrez G."/>
            <person name="Heitman J."/>
            <person name="Henrissat B."/>
            <person name="Iturriaga E.A."/>
            <person name="Lang B.F."/>
            <person name="Lavin J.L."/>
            <person name="Lee S."/>
            <person name="Li W."/>
            <person name="Lindquist E."/>
            <person name="Lopez-Garcia S."/>
            <person name="Luque E.M."/>
            <person name="Marcos A.T."/>
            <person name="Martin J."/>
            <person name="Mccluskey K."/>
            <person name="Medina H.R."/>
            <person name="Miralles-Duran A."/>
            <person name="Miyazaki A."/>
            <person name="Munoz-Torres E."/>
            <person name="Oguiza J.A."/>
            <person name="Ohm R."/>
            <person name="Olmedo M."/>
            <person name="Orejas M."/>
            <person name="Ortiz-Castellanos L."/>
            <person name="Pisabarro A.G."/>
            <person name="Rodriguez-Romero J."/>
            <person name="Ruiz-Herrera J."/>
            <person name="Ruiz-Vazquez R."/>
            <person name="Sanz C."/>
            <person name="Schackwitz W."/>
            <person name="Schmutz J."/>
            <person name="Shahriari M."/>
            <person name="Shelest E."/>
            <person name="Silva-Franco F."/>
            <person name="Soanes D."/>
            <person name="Syed K."/>
            <person name="Tagua V.G."/>
            <person name="Talbot N.J."/>
            <person name="Thon M."/>
            <person name="De Vries R.P."/>
            <person name="Wiebenga A."/>
            <person name="Yadav J.S."/>
            <person name="Braun E.L."/>
            <person name="Baker S."/>
            <person name="Garre V."/>
            <person name="Horwitz B."/>
            <person name="Torres-Martinez S."/>
            <person name="Idnurm A."/>
            <person name="Herrera-Estrella A."/>
            <person name="Gabaldon T."/>
            <person name="Grigoriev I.V."/>
        </authorList>
    </citation>
    <scope>NUCLEOTIDE SEQUENCE [LARGE SCALE GENOMIC DNA]</scope>
    <source>
        <strain evidence="5 6">CBS 277.49</strain>
    </source>
</reference>
<keyword evidence="1" id="KW-0328">Glycosyltransferase</keyword>
<dbReference type="STRING" id="747725.A0A168LD42"/>
<dbReference type="VEuPathDB" id="FungiDB:MUCCIDRAFT_141797"/>
<evidence type="ECO:0000256" key="2">
    <source>
        <dbReference type="SAM" id="MobiDB-lite"/>
    </source>
</evidence>
<keyword evidence="5" id="KW-0808">Transferase</keyword>
<evidence type="ECO:0000313" key="6">
    <source>
        <dbReference type="Proteomes" id="UP000077051"/>
    </source>
</evidence>
<keyword evidence="6" id="KW-1185">Reference proteome</keyword>
<accession>A0A168LD42</accession>
<dbReference type="EMBL" id="AMYB01000004">
    <property type="protein sequence ID" value="OAD03387.1"/>
    <property type="molecule type" value="Genomic_DNA"/>
</dbReference>
<feature type="region of interest" description="Disordered" evidence="2">
    <location>
        <begin position="414"/>
        <end position="446"/>
    </location>
</feature>